<dbReference type="InterPro" id="IPR051793">
    <property type="entry name" value="NADH:flavin_oxidoreductase"/>
</dbReference>
<evidence type="ECO:0000256" key="9">
    <source>
        <dbReference type="ARBA" id="ARBA00023014"/>
    </source>
</evidence>
<dbReference type="Gene3D" id="3.50.50.60">
    <property type="entry name" value="FAD/NAD(P)-binding domain"/>
    <property type="match status" value="1"/>
</dbReference>
<dbReference type="Gene3D" id="3.40.50.720">
    <property type="entry name" value="NAD(P)-binding Rossmann-like Domain"/>
    <property type="match status" value="1"/>
</dbReference>
<keyword evidence="6" id="KW-0479">Metal-binding</keyword>
<keyword evidence="4" id="KW-0285">Flavoprotein</keyword>
<dbReference type="GO" id="GO:0010181">
    <property type="term" value="F:FMN binding"/>
    <property type="evidence" value="ECO:0007669"/>
    <property type="project" value="InterPro"/>
</dbReference>
<dbReference type="GO" id="GO:0051536">
    <property type="term" value="F:iron-sulfur cluster binding"/>
    <property type="evidence" value="ECO:0007669"/>
    <property type="project" value="UniProtKB-KW"/>
</dbReference>
<dbReference type="Pfam" id="PF07992">
    <property type="entry name" value="Pyr_redox_2"/>
    <property type="match status" value="1"/>
</dbReference>
<dbReference type="SUPFAM" id="SSF51905">
    <property type="entry name" value="FAD/NAD(P)-binding domain"/>
    <property type="match status" value="1"/>
</dbReference>
<reference evidence="12 13" key="1">
    <citation type="submission" date="2018-08" db="EMBL/GenBank/DDBJ databases">
        <title>Genomic Encyclopedia of Archaeal and Bacterial Type Strains, Phase II (KMG-II): from individual species to whole genera.</title>
        <authorList>
            <person name="Goeker M."/>
        </authorList>
    </citation>
    <scope>NUCLEOTIDE SEQUENCE [LARGE SCALE GENOMIC DNA]</scope>
    <source>
        <strain evidence="12 13">DSM 45791</strain>
    </source>
</reference>
<gene>
    <name evidence="12" type="ORF">BCF44_105389</name>
</gene>
<dbReference type="AlphaFoldDB" id="A0A3E0HQJ2"/>
<evidence type="ECO:0000256" key="7">
    <source>
        <dbReference type="ARBA" id="ARBA00023002"/>
    </source>
</evidence>
<dbReference type="Proteomes" id="UP000256269">
    <property type="component" value="Unassembled WGS sequence"/>
</dbReference>
<evidence type="ECO:0000313" key="12">
    <source>
        <dbReference type="EMBL" id="REH48530.1"/>
    </source>
</evidence>
<comment type="cofactor">
    <cofactor evidence="2">
        <name>[4Fe-4S] cluster</name>
        <dbReference type="ChEBI" id="CHEBI:49883"/>
    </cofactor>
</comment>
<evidence type="ECO:0000256" key="3">
    <source>
        <dbReference type="ARBA" id="ARBA00011048"/>
    </source>
</evidence>
<dbReference type="InterPro" id="IPR001155">
    <property type="entry name" value="OxRdtase_FMN_N"/>
</dbReference>
<comment type="caution">
    <text evidence="12">The sequence shown here is derived from an EMBL/GenBank/DDBJ whole genome shotgun (WGS) entry which is preliminary data.</text>
</comment>
<dbReference type="Gene3D" id="3.20.20.70">
    <property type="entry name" value="Aldolase class I"/>
    <property type="match status" value="1"/>
</dbReference>
<dbReference type="InterPro" id="IPR036188">
    <property type="entry name" value="FAD/NAD-bd_sf"/>
</dbReference>
<evidence type="ECO:0000259" key="10">
    <source>
        <dbReference type="Pfam" id="PF00724"/>
    </source>
</evidence>
<dbReference type="InterPro" id="IPR013785">
    <property type="entry name" value="Aldolase_TIM"/>
</dbReference>
<keyword evidence="9" id="KW-0411">Iron-sulfur</keyword>
<keyword evidence="8" id="KW-0408">Iron</keyword>
<comment type="similarity">
    <text evidence="3">In the N-terminal section; belongs to the NADH:flavin oxidoreductase/NADH oxidase family.</text>
</comment>
<comment type="cofactor">
    <cofactor evidence="1">
        <name>FMN</name>
        <dbReference type="ChEBI" id="CHEBI:58210"/>
    </cofactor>
</comment>
<evidence type="ECO:0000256" key="2">
    <source>
        <dbReference type="ARBA" id="ARBA00001966"/>
    </source>
</evidence>
<dbReference type="OrthoDB" id="3169239at2"/>
<dbReference type="Pfam" id="PF00724">
    <property type="entry name" value="Oxidored_FMN"/>
    <property type="match status" value="1"/>
</dbReference>
<evidence type="ECO:0000256" key="6">
    <source>
        <dbReference type="ARBA" id="ARBA00022723"/>
    </source>
</evidence>
<dbReference type="GO" id="GO:0046872">
    <property type="term" value="F:metal ion binding"/>
    <property type="evidence" value="ECO:0007669"/>
    <property type="project" value="UniProtKB-KW"/>
</dbReference>
<dbReference type="InterPro" id="IPR023753">
    <property type="entry name" value="FAD/NAD-binding_dom"/>
</dbReference>
<dbReference type="GO" id="GO:0016491">
    <property type="term" value="F:oxidoreductase activity"/>
    <property type="evidence" value="ECO:0007669"/>
    <property type="project" value="UniProtKB-KW"/>
</dbReference>
<accession>A0A3E0HQJ2</accession>
<feature type="domain" description="NADH:flavin oxidoreductase/NADH oxidase N-terminal" evidence="10">
    <location>
        <begin position="20"/>
        <end position="349"/>
    </location>
</feature>
<evidence type="ECO:0000259" key="11">
    <source>
        <dbReference type="Pfam" id="PF07992"/>
    </source>
</evidence>
<feature type="domain" description="FAD/NAD(P)-binding" evidence="11">
    <location>
        <begin position="399"/>
        <end position="636"/>
    </location>
</feature>
<evidence type="ECO:0000256" key="1">
    <source>
        <dbReference type="ARBA" id="ARBA00001917"/>
    </source>
</evidence>
<name>A0A3E0HQJ2_9PSEU</name>
<keyword evidence="5" id="KW-0288">FMN</keyword>
<keyword evidence="13" id="KW-1185">Reference proteome</keyword>
<organism evidence="12 13">
    <name type="scientific">Kutzneria buriramensis</name>
    <dbReference type="NCBI Taxonomy" id="1045776"/>
    <lineage>
        <taxon>Bacteria</taxon>
        <taxon>Bacillati</taxon>
        <taxon>Actinomycetota</taxon>
        <taxon>Actinomycetes</taxon>
        <taxon>Pseudonocardiales</taxon>
        <taxon>Pseudonocardiaceae</taxon>
        <taxon>Kutzneria</taxon>
    </lineage>
</organism>
<evidence type="ECO:0000256" key="4">
    <source>
        <dbReference type="ARBA" id="ARBA00022630"/>
    </source>
</evidence>
<evidence type="ECO:0000256" key="5">
    <source>
        <dbReference type="ARBA" id="ARBA00022643"/>
    </source>
</evidence>
<evidence type="ECO:0000313" key="13">
    <source>
        <dbReference type="Proteomes" id="UP000256269"/>
    </source>
</evidence>
<dbReference type="PANTHER" id="PTHR42917:SF2">
    <property type="entry name" value="2,4-DIENOYL-COA REDUCTASE [(2E)-ENOYL-COA-PRODUCING]"/>
    <property type="match status" value="1"/>
</dbReference>
<dbReference type="EMBL" id="QUNO01000005">
    <property type="protein sequence ID" value="REH48530.1"/>
    <property type="molecule type" value="Genomic_DNA"/>
</dbReference>
<protein>
    <submittedName>
        <fullName evidence="12">Dimethylamine/trimethylamine dehydrogenase</fullName>
    </submittedName>
</protein>
<sequence length="692" mass="74868">MGCPIAPACGTVGGVAYDVLFEPVPIGPVVTRNRFFQVPHCNGMGYRDPSAEAAMRGVKAEGGWAVVCTEETEIGPSSDLTPSIELRLWDDRDVPAVARIADRIHEHGALAGIELVHNGMHAANLTSRIPPMGPSALPVVGSNHPVQARAMTLADIALLREMHRAAVRRALSAGYDLIYVYAAHGYGMLEHFLSPQHNHRLDEYGGSLRNRARLLREVLADTRELCAGKAAVACRLGVGGGAEETALSAAETREVVHELRDLPDLWDFVVGPWSADSNTSRFGPEGEQEEAVRGLKSLTSKPVVGVGRFTSPDAMVRQIRSGVLDFIGAARPSIADPFLPWKIRDGRLDEIRECIGCNICVSGDHTQSPIRCTQNPSMGEEWRRGWHPERLRPRGSDATVLVVGAGPAGLEAAMSLGRRGYQVTLIERSRVLGGRVRREAALPGLAAWTRVADYREAVLGKLDTVELYYESELTADDVLEHGFSHVAVATGARWRADGVGRQHPCGLAIDPAAEVLTPDDVMAGARPRGRHVVVYDDDHYYIGAVLAELLAREGFAVELVTPAASVSEWTANTMELTKIRRRVIEAGIIVHTNRSVVSVAGVVRTACVFTGSERDHAADSVVLVTARTPIDDLSHQLLARQSAWTHLRSVRAIGDAFAPSTIAAAVWAGREYAETLDAVAEPFRREITELAP</sequence>
<dbReference type="PRINTS" id="PR00368">
    <property type="entry name" value="FADPNR"/>
</dbReference>
<keyword evidence="7" id="KW-0560">Oxidoreductase</keyword>
<dbReference type="SUPFAM" id="SSF51395">
    <property type="entry name" value="FMN-linked oxidoreductases"/>
    <property type="match status" value="1"/>
</dbReference>
<evidence type="ECO:0000256" key="8">
    <source>
        <dbReference type="ARBA" id="ARBA00023004"/>
    </source>
</evidence>
<proteinExistence type="inferred from homology"/>
<dbReference type="PANTHER" id="PTHR42917">
    <property type="entry name" value="2,4-DIENOYL-COA REDUCTASE"/>
    <property type="match status" value="1"/>
</dbReference>